<dbReference type="SMART" id="SM00382">
    <property type="entry name" value="AAA"/>
    <property type="match status" value="1"/>
</dbReference>
<dbReference type="GeneID" id="75136406"/>
<dbReference type="PROSITE" id="PS50893">
    <property type="entry name" value="ABC_TRANSPORTER_2"/>
    <property type="match status" value="1"/>
</dbReference>
<evidence type="ECO:0000256" key="4">
    <source>
        <dbReference type="ARBA" id="ARBA00022475"/>
    </source>
</evidence>
<dbReference type="Proteomes" id="UP000215261">
    <property type="component" value="Unassembled WGS sequence"/>
</dbReference>
<feature type="domain" description="ABC transporter" evidence="8">
    <location>
        <begin position="8"/>
        <end position="256"/>
    </location>
</feature>
<dbReference type="Pfam" id="PF08352">
    <property type="entry name" value="oligo_HPY"/>
    <property type="match status" value="1"/>
</dbReference>
<name>A0A231Q7N9_9LACO</name>
<dbReference type="PANTHER" id="PTHR43297:SF2">
    <property type="entry name" value="DIPEPTIDE TRANSPORT ATP-BINDING PROTEIN DPPD"/>
    <property type="match status" value="1"/>
</dbReference>
<reference evidence="10 12" key="1">
    <citation type="submission" date="2016-03" db="EMBL/GenBank/DDBJ databases">
        <title>Sequencing of Lactobacillus Species from Commercial Turkeys.</title>
        <authorList>
            <person name="Johnson T.J."/>
            <person name="Youmans B.P."/>
            <person name="Case K.A."/>
        </authorList>
    </citation>
    <scope>NUCLEOTIDE SEQUENCE [LARGE SCALE GENOMIC DNA]</scope>
    <source>
        <strain evidence="10 12">UMNLA1</strain>
    </source>
</reference>
<evidence type="ECO:0000313" key="13">
    <source>
        <dbReference type="Proteomes" id="UP000563853"/>
    </source>
</evidence>
<dbReference type="Proteomes" id="UP000563853">
    <property type="component" value="Unassembled WGS sequence"/>
</dbReference>
<evidence type="ECO:0000256" key="5">
    <source>
        <dbReference type="ARBA" id="ARBA00022741"/>
    </source>
</evidence>
<dbReference type="GO" id="GO:0016887">
    <property type="term" value="F:ATP hydrolysis activity"/>
    <property type="evidence" value="ECO:0007669"/>
    <property type="project" value="InterPro"/>
</dbReference>
<reference evidence="11" key="3">
    <citation type="submission" date="2022-09" db="EMBL/GenBank/DDBJ databases">
        <title>Complete genome of Ligilactobacillus agilis AM_LB6, isolated from chicken feces.</title>
        <authorList>
            <person name="den Bakker H.C."/>
            <person name="Mann A."/>
        </authorList>
    </citation>
    <scope>NUCLEOTIDE SEQUENCE</scope>
    <source>
        <strain evidence="11">AM_LB6</strain>
    </source>
</reference>
<gene>
    <name evidence="10" type="ORF">AYP69_07710</name>
    <name evidence="9" type="ORF">HF863_06075</name>
    <name evidence="11" type="ORF">N4562_01100</name>
</gene>
<reference evidence="9 13" key="2">
    <citation type="submission" date="2020-04" db="EMBL/GenBank/DDBJ databases">
        <authorList>
            <person name="Hitch T.C.A."/>
            <person name="Wylensek D."/>
            <person name="Clavel T."/>
        </authorList>
    </citation>
    <scope>NUCLEOTIDE SEQUENCE [LARGE SCALE GENOMIC DNA]</scope>
    <source>
        <strain evidence="9 13">WCA-389-WT-5H1</strain>
    </source>
</reference>
<dbReference type="Pfam" id="PF00005">
    <property type="entry name" value="ABC_tran"/>
    <property type="match status" value="1"/>
</dbReference>
<organism evidence="10 12">
    <name type="scientific">Ligilactobacillus agilis</name>
    <dbReference type="NCBI Taxonomy" id="1601"/>
    <lineage>
        <taxon>Bacteria</taxon>
        <taxon>Bacillati</taxon>
        <taxon>Bacillota</taxon>
        <taxon>Bacilli</taxon>
        <taxon>Lactobacillales</taxon>
        <taxon>Lactobacillaceae</taxon>
        <taxon>Ligilactobacillus</taxon>
    </lineage>
</organism>
<keyword evidence="5" id="KW-0547">Nucleotide-binding</keyword>
<dbReference type="GO" id="GO:0005524">
    <property type="term" value="F:ATP binding"/>
    <property type="evidence" value="ECO:0007669"/>
    <property type="project" value="UniProtKB-KW"/>
</dbReference>
<dbReference type="GO" id="GO:0015833">
    <property type="term" value="P:peptide transport"/>
    <property type="evidence" value="ECO:0007669"/>
    <property type="project" value="InterPro"/>
</dbReference>
<dbReference type="PANTHER" id="PTHR43297">
    <property type="entry name" value="OLIGOPEPTIDE TRANSPORT ATP-BINDING PROTEIN APPD"/>
    <property type="match status" value="1"/>
</dbReference>
<dbReference type="Proteomes" id="UP001058429">
    <property type="component" value="Chromosome"/>
</dbReference>
<dbReference type="GO" id="GO:0005886">
    <property type="term" value="C:plasma membrane"/>
    <property type="evidence" value="ECO:0007669"/>
    <property type="project" value="UniProtKB-SubCell"/>
</dbReference>
<keyword evidence="6 10" id="KW-0067">ATP-binding</keyword>
<dbReference type="NCBIfam" id="TIGR01727">
    <property type="entry name" value="oligo_HPY"/>
    <property type="match status" value="1"/>
</dbReference>
<dbReference type="CDD" id="cd03257">
    <property type="entry name" value="ABC_NikE_OppD_transporters"/>
    <property type="match status" value="1"/>
</dbReference>
<dbReference type="InterPro" id="IPR017871">
    <property type="entry name" value="ABC_transporter-like_CS"/>
</dbReference>
<dbReference type="InterPro" id="IPR013563">
    <property type="entry name" value="Oligopep_ABC_C"/>
</dbReference>
<dbReference type="EMBL" id="CP104396">
    <property type="protein sequence ID" value="UXC63690.1"/>
    <property type="molecule type" value="Genomic_DNA"/>
</dbReference>
<comment type="subcellular location">
    <subcellularLocation>
        <location evidence="1">Cell membrane</location>
        <topology evidence="1">Peripheral membrane protein</topology>
    </subcellularLocation>
</comment>
<proteinExistence type="inferred from homology"/>
<dbReference type="InterPro" id="IPR003593">
    <property type="entry name" value="AAA+_ATPase"/>
</dbReference>
<keyword evidence="3" id="KW-0813">Transport</keyword>
<evidence type="ECO:0000256" key="6">
    <source>
        <dbReference type="ARBA" id="ARBA00022840"/>
    </source>
</evidence>
<evidence type="ECO:0000256" key="2">
    <source>
        <dbReference type="ARBA" id="ARBA00005417"/>
    </source>
</evidence>
<protein>
    <submittedName>
        <fullName evidence="9 10">ABC transporter ATP-binding protein</fullName>
    </submittedName>
</protein>
<dbReference type="InterPro" id="IPR050388">
    <property type="entry name" value="ABC_Ni/Peptide_Import"/>
</dbReference>
<dbReference type="EMBL" id="JABAFP010000020">
    <property type="protein sequence ID" value="NME42331.1"/>
    <property type="molecule type" value="Genomic_DNA"/>
</dbReference>
<evidence type="ECO:0000313" key="10">
    <source>
        <dbReference type="EMBL" id="OXS39203.1"/>
    </source>
</evidence>
<accession>A0A231Q7N9</accession>
<dbReference type="InterPro" id="IPR027417">
    <property type="entry name" value="P-loop_NTPase"/>
</dbReference>
<comment type="similarity">
    <text evidence="2">Belongs to the ABC transporter superfamily.</text>
</comment>
<keyword evidence="7" id="KW-0472">Membrane</keyword>
<sequence length="347" mass="38550">MGERILDVKNLEIDFHTYAGEVKAIRNVSFHLDKGETLAIVGESGSGKSVTTKSLMGLLANNARVKGGEILFHGTDLLKKTEKEMQSVRGKDIAMIFQDPMTSLDPTMKIGMQIAEPLIKHKHVEKKKALAQALEILKLVGIKDAEKRINDYPHQFSGGQRQRIVIAIALVCYPEILIADEPTTALDVTIQAQILDLMKELQAKIETSIIFITHDLGVVAGMADRVAVMYAGQIIEYGTVDEIFYNPQHPYTWGLLNSMPTLDSTKLEAIPGTPPDLLDPPKGDAFAARNPYAMKIDAEKQPPFFKVSETHYAATWLLHPDAPKITPPDEIVRRRKLFAEMQAKKVD</sequence>
<evidence type="ECO:0000256" key="7">
    <source>
        <dbReference type="ARBA" id="ARBA00023136"/>
    </source>
</evidence>
<evidence type="ECO:0000313" key="12">
    <source>
        <dbReference type="Proteomes" id="UP000215261"/>
    </source>
</evidence>
<keyword evidence="4" id="KW-1003">Cell membrane</keyword>
<dbReference type="InterPro" id="IPR003439">
    <property type="entry name" value="ABC_transporter-like_ATP-bd"/>
</dbReference>
<dbReference type="RefSeq" id="WP_050611280.1">
    <property type="nucleotide sequence ID" value="NZ_BLAM01000161.1"/>
</dbReference>
<evidence type="ECO:0000259" key="8">
    <source>
        <dbReference type="PROSITE" id="PS50893"/>
    </source>
</evidence>
<dbReference type="SUPFAM" id="SSF52540">
    <property type="entry name" value="P-loop containing nucleoside triphosphate hydrolases"/>
    <property type="match status" value="1"/>
</dbReference>
<evidence type="ECO:0000256" key="3">
    <source>
        <dbReference type="ARBA" id="ARBA00022448"/>
    </source>
</evidence>
<evidence type="ECO:0000256" key="1">
    <source>
        <dbReference type="ARBA" id="ARBA00004202"/>
    </source>
</evidence>
<evidence type="ECO:0000313" key="9">
    <source>
        <dbReference type="EMBL" id="NME42331.1"/>
    </source>
</evidence>
<dbReference type="AlphaFoldDB" id="A0A231Q7N9"/>
<evidence type="ECO:0000313" key="11">
    <source>
        <dbReference type="EMBL" id="UXC63690.1"/>
    </source>
</evidence>
<dbReference type="PROSITE" id="PS00211">
    <property type="entry name" value="ABC_TRANSPORTER_1"/>
    <property type="match status" value="1"/>
</dbReference>
<dbReference type="FunFam" id="3.40.50.300:FF:000016">
    <property type="entry name" value="Oligopeptide ABC transporter ATP-binding component"/>
    <property type="match status" value="1"/>
</dbReference>
<dbReference type="Gene3D" id="3.40.50.300">
    <property type="entry name" value="P-loop containing nucleotide triphosphate hydrolases"/>
    <property type="match status" value="1"/>
</dbReference>
<dbReference type="EMBL" id="LUGO01000063">
    <property type="protein sequence ID" value="OXS39203.1"/>
    <property type="molecule type" value="Genomic_DNA"/>
</dbReference>